<evidence type="ECO:0000313" key="2">
    <source>
        <dbReference type="EMBL" id="QQD23744.1"/>
    </source>
</evidence>
<proteinExistence type="predicted"/>
<gene>
    <name evidence="2" type="ORF">GJQ55_04270</name>
</gene>
<dbReference type="Proteomes" id="UP000596074">
    <property type="component" value="Chromosome"/>
</dbReference>
<dbReference type="Pfam" id="PF05960">
    <property type="entry name" value="DUF885"/>
    <property type="match status" value="1"/>
</dbReference>
<sequence>MRKGLNGLRLQDPAAAHQPHQYQHPYKYPPYHLIPFLFNGQPLTRKTTTARRGSGPALRHQVSLIHSASLLTDGSLSVLRIVCLLLVLPLVACQWQTKPTSAVELRPLSTEERQQQQALAEQLFEEYYQFELEQSPVLRSQLGLRGQFEWDDLSQEARDQRTAYYQELRQQLQAIREDALDAPTLASYRTLLAQLEHELLLLPFQQHGYEFSQLHGWHTEVVDVLINHHPVSSIAEVQDYITRLQGIPALFNRWQENISAAEEQGIVPPAFVFEPVQQSIAAITRGVPFDNQGVSPLWADFSRKLDALQLYPSTRALLERRARSALQQQVLPAYKRLQKQLQELAQRAPAHQSAADLRDGLRYYQLQLGWYSDSNADANQIHQLGLTEVSRIQQEIRQLMPALGYTGERQDISAFFRWMEERSERFSNDDLGRDAFLGLQRTRLQQLAERLPWYFTQLPQTPLAIRMVEDYRHSNTPVAFYQPPSLDGSRPGLYYVNPTRLNDLPRYRLAALAFHEALPGHHLQISLAQENQQLPAFRRILHSPAFTEGWALYAEKLAGEMGVYEGPQEEYGRLVQELWRAVRLVLDTGLHAKGWSREQALQYQLDNTPFSQADTDAMISRYLVLPGQAVAYSMGEQRLWSIRRAMQNRLGSRFDLAHFHTALLSQGSMPLDVLEEQMKLWAGQQR</sequence>
<dbReference type="PANTHER" id="PTHR33361">
    <property type="entry name" value="GLR0591 PROTEIN"/>
    <property type="match status" value="1"/>
</dbReference>
<dbReference type="PANTHER" id="PTHR33361:SF2">
    <property type="entry name" value="DUF885 DOMAIN-CONTAINING PROTEIN"/>
    <property type="match status" value="1"/>
</dbReference>
<evidence type="ECO:0000313" key="3">
    <source>
        <dbReference type="Proteomes" id="UP000596074"/>
    </source>
</evidence>
<organism evidence="2 3">
    <name type="scientific">Venatoribacter cucullus</name>
    <dbReference type="NCBI Taxonomy" id="2661630"/>
    <lineage>
        <taxon>Bacteria</taxon>
        <taxon>Pseudomonadati</taxon>
        <taxon>Pseudomonadota</taxon>
        <taxon>Gammaproteobacteria</taxon>
        <taxon>Oceanospirillales</taxon>
        <taxon>Oceanospirillaceae</taxon>
        <taxon>Venatoribacter</taxon>
    </lineage>
</organism>
<dbReference type="EMBL" id="CP046056">
    <property type="protein sequence ID" value="QQD23744.1"/>
    <property type="molecule type" value="Genomic_DNA"/>
</dbReference>
<name>A0A9X7YNG9_9GAMM</name>
<protein>
    <submittedName>
        <fullName evidence="2">DUF885 family protein</fullName>
    </submittedName>
</protein>
<feature type="region of interest" description="Disordered" evidence="1">
    <location>
        <begin position="1"/>
        <end position="21"/>
    </location>
</feature>
<keyword evidence="3" id="KW-1185">Reference proteome</keyword>
<dbReference type="KEGG" id="vcw:GJQ55_04270"/>
<accession>A0A9X7YNG9</accession>
<dbReference type="AlphaFoldDB" id="A0A9X7YNG9"/>
<dbReference type="InterPro" id="IPR010281">
    <property type="entry name" value="DUF885"/>
</dbReference>
<reference evidence="2 3" key="1">
    <citation type="submission" date="2019-11" db="EMBL/GenBank/DDBJ databases">
        <title>Venatorbacter sp. nov. a predator of Campylobacter and other Gram-negative bacteria.</title>
        <authorList>
            <person name="Saeedi A."/>
            <person name="Cummings N.J."/>
            <person name="Connerton I.F."/>
            <person name="Connerton P.L."/>
        </authorList>
    </citation>
    <scope>NUCLEOTIDE SEQUENCE [LARGE SCALE GENOMIC DNA]</scope>
    <source>
        <strain evidence="2">XL5</strain>
    </source>
</reference>
<evidence type="ECO:0000256" key="1">
    <source>
        <dbReference type="SAM" id="MobiDB-lite"/>
    </source>
</evidence>